<dbReference type="OrthoDB" id="8452319at2"/>
<dbReference type="EMBL" id="AMZO01000013">
    <property type="protein sequence ID" value="ELR66058.1"/>
    <property type="molecule type" value="Genomic_DNA"/>
</dbReference>
<dbReference type="Pfam" id="PF05135">
    <property type="entry name" value="Phage_connect_1"/>
    <property type="match status" value="1"/>
</dbReference>
<dbReference type="PATRIC" id="fig|1056511.3.peg.1989"/>
<dbReference type="InterPro" id="IPR006450">
    <property type="entry name" value="Phage_HK97_gp6-like"/>
</dbReference>
<dbReference type="Gene3D" id="1.10.3230.30">
    <property type="entry name" value="Phage gp6-like head-tail connector protein"/>
    <property type="match status" value="1"/>
</dbReference>
<dbReference type="RefSeq" id="WP_007465115.1">
    <property type="nucleotide sequence ID" value="NZ_AMZO01000013.1"/>
</dbReference>
<reference evidence="1 2" key="1">
    <citation type="submission" date="2012-12" db="EMBL/GenBank/DDBJ databases">
        <title>Genome Assembly of Photobacterium sp. AK15.</title>
        <authorList>
            <person name="Khatri I."/>
            <person name="Vaidya B."/>
            <person name="Srinivas T.N.R."/>
            <person name="Subramanian S."/>
            <person name="Pinnaka A."/>
        </authorList>
    </citation>
    <scope>NUCLEOTIDE SEQUENCE [LARGE SCALE GENOMIC DNA]</scope>
    <source>
        <strain evidence="1 2">AK15</strain>
    </source>
</reference>
<comment type="caution">
    <text evidence="1">The sequence shown here is derived from an EMBL/GenBank/DDBJ whole genome shotgun (WGS) entry which is preliminary data.</text>
</comment>
<gene>
    <name evidence="1" type="ORF">C942_00500</name>
</gene>
<organism evidence="1 2">
    <name type="scientific">Photobacterium marinum</name>
    <dbReference type="NCBI Taxonomy" id="1056511"/>
    <lineage>
        <taxon>Bacteria</taxon>
        <taxon>Pseudomonadati</taxon>
        <taxon>Pseudomonadota</taxon>
        <taxon>Gammaproteobacteria</taxon>
        <taxon>Vibrionales</taxon>
        <taxon>Vibrionaceae</taxon>
        <taxon>Photobacterium</taxon>
    </lineage>
</organism>
<dbReference type="CDD" id="cd08054">
    <property type="entry name" value="gp6"/>
    <property type="match status" value="1"/>
</dbReference>
<evidence type="ECO:0000313" key="1">
    <source>
        <dbReference type="EMBL" id="ELR66058.1"/>
    </source>
</evidence>
<accession>L8JCN5</accession>
<proteinExistence type="predicted"/>
<evidence type="ECO:0000313" key="2">
    <source>
        <dbReference type="Proteomes" id="UP000011134"/>
    </source>
</evidence>
<dbReference type="InterPro" id="IPR021146">
    <property type="entry name" value="Phage_gp6-like_head-tail"/>
</dbReference>
<dbReference type="NCBIfam" id="TIGR01560">
    <property type="entry name" value="put_DNA_pack"/>
    <property type="match status" value="2"/>
</dbReference>
<sequence length="173" mass="19493">MDYKTNNKSLETIISIDEAKQHLRIFDDFDNDLILNQIEAATQWAEAFTHRKLLPTDIHGYQETVSKGEVIFLPFGDISNAEVKASGVVITDGFKVNEFNNSIRFENSYFDVEVKYTVGFSDVSEVPAPIKQAVLLIVGNLYENREDTVMGVNAAMIPFGSKNLLTTYRLFEG</sequence>
<dbReference type="Proteomes" id="UP000011134">
    <property type="component" value="Unassembled WGS sequence"/>
</dbReference>
<name>L8JCN5_9GAMM</name>
<protein>
    <recommendedName>
        <fullName evidence="3">Phage gp6-like head-tail connector protein</fullName>
    </recommendedName>
</protein>
<keyword evidence="2" id="KW-1185">Reference proteome</keyword>
<evidence type="ECO:0008006" key="3">
    <source>
        <dbReference type="Google" id="ProtNLM"/>
    </source>
</evidence>
<dbReference type="AlphaFoldDB" id="L8JCN5"/>